<evidence type="ECO:0000256" key="1">
    <source>
        <dbReference type="SAM" id="MobiDB-lite"/>
    </source>
</evidence>
<dbReference type="OrthoDB" id="429991at2759"/>
<dbReference type="Proteomes" id="UP001153636">
    <property type="component" value="Chromosome 18"/>
</dbReference>
<reference evidence="2" key="1">
    <citation type="submission" date="2022-01" db="EMBL/GenBank/DDBJ databases">
        <authorList>
            <person name="King R."/>
        </authorList>
    </citation>
    <scope>NUCLEOTIDE SEQUENCE</scope>
</reference>
<sequence length="247" mass="27247">MPRKNVGPGPAKYLLPPSIGYNGHDFSRKRNPCYSIGTKCPYGTRPVGPGPAYLTANMTRRGIYSCPAYSMKIKARDLTILKPPGPGAYAPELVPPMTTTRPPEYSVRVRTNPPKPTVTPGPGKYAAPTCIGPRVPDKMAKAAYSMSFKHYLKDVPRSPGPANYASVDIRIFKMKSPDYTCQRRIFPPSPKIITPGPKYFPKLPEVPGYLIGLRTDNDPYITAEDEIPCVERKPIPKKEDAERIGSN</sequence>
<proteinExistence type="predicted"/>
<dbReference type="PANTHER" id="PTHR21580:SF28">
    <property type="entry name" value="BOREALIN N-TERMINAL DOMAIN-CONTAINING PROTEIN-RELATED"/>
    <property type="match status" value="1"/>
</dbReference>
<dbReference type="AlphaFoldDB" id="A0A9P0G7H2"/>
<gene>
    <name evidence="2" type="ORF">PSYICH_LOCUS5711</name>
</gene>
<dbReference type="EMBL" id="OV651830">
    <property type="protein sequence ID" value="CAH1104959.1"/>
    <property type="molecule type" value="Genomic_DNA"/>
</dbReference>
<protein>
    <recommendedName>
        <fullName evidence="4">Outer dense fiber protein 3</fullName>
    </recommendedName>
</protein>
<dbReference type="Pfam" id="PF07004">
    <property type="entry name" value="SHIPPO-rpt"/>
    <property type="match status" value="3"/>
</dbReference>
<evidence type="ECO:0008006" key="4">
    <source>
        <dbReference type="Google" id="ProtNLM"/>
    </source>
</evidence>
<dbReference type="InterPro" id="IPR051291">
    <property type="entry name" value="CIMAP"/>
</dbReference>
<dbReference type="PANTHER" id="PTHR21580">
    <property type="entry name" value="SHIPPO-1-RELATED"/>
    <property type="match status" value="1"/>
</dbReference>
<accession>A0A9P0G7H2</accession>
<evidence type="ECO:0000313" key="3">
    <source>
        <dbReference type="Proteomes" id="UP001153636"/>
    </source>
</evidence>
<evidence type="ECO:0000313" key="2">
    <source>
        <dbReference type="EMBL" id="CAH1104959.1"/>
    </source>
</evidence>
<keyword evidence="3" id="KW-1185">Reference proteome</keyword>
<dbReference type="InterPro" id="IPR010736">
    <property type="entry name" value="SHIPPO-rpt"/>
</dbReference>
<name>A0A9P0G7H2_9CUCU</name>
<organism evidence="2 3">
    <name type="scientific">Psylliodes chrysocephalus</name>
    <dbReference type="NCBI Taxonomy" id="3402493"/>
    <lineage>
        <taxon>Eukaryota</taxon>
        <taxon>Metazoa</taxon>
        <taxon>Ecdysozoa</taxon>
        <taxon>Arthropoda</taxon>
        <taxon>Hexapoda</taxon>
        <taxon>Insecta</taxon>
        <taxon>Pterygota</taxon>
        <taxon>Neoptera</taxon>
        <taxon>Endopterygota</taxon>
        <taxon>Coleoptera</taxon>
        <taxon>Polyphaga</taxon>
        <taxon>Cucujiformia</taxon>
        <taxon>Chrysomeloidea</taxon>
        <taxon>Chrysomelidae</taxon>
        <taxon>Galerucinae</taxon>
        <taxon>Alticini</taxon>
        <taxon>Psylliodes</taxon>
    </lineage>
</organism>
<feature type="region of interest" description="Disordered" evidence="1">
    <location>
        <begin position="91"/>
        <end position="122"/>
    </location>
</feature>